<proteinExistence type="predicted"/>
<name>A0A1S3T1M4_SALSA</name>
<keyword evidence="2" id="KW-0472">Membrane</keyword>
<feature type="region of interest" description="Disordered" evidence="1">
    <location>
        <begin position="38"/>
        <end position="68"/>
    </location>
</feature>
<evidence type="ECO:0000256" key="3">
    <source>
        <dbReference type="SAM" id="SignalP"/>
    </source>
</evidence>
<feature type="compositionally biased region" description="Polar residues" evidence="1">
    <location>
        <begin position="38"/>
        <end position="50"/>
    </location>
</feature>
<gene>
    <name evidence="5" type="primary">LOC106613087</name>
</gene>
<keyword evidence="2" id="KW-1133">Transmembrane helix</keyword>
<evidence type="ECO:0000256" key="2">
    <source>
        <dbReference type="SAM" id="Phobius"/>
    </source>
</evidence>
<feature type="compositionally biased region" description="Basic and acidic residues" evidence="1">
    <location>
        <begin position="161"/>
        <end position="175"/>
    </location>
</feature>
<evidence type="ECO:0000256" key="1">
    <source>
        <dbReference type="SAM" id="MobiDB-lite"/>
    </source>
</evidence>
<dbReference type="AlphaFoldDB" id="A0A1S3T1M4"/>
<feature type="transmembrane region" description="Helical" evidence="2">
    <location>
        <begin position="79"/>
        <end position="101"/>
    </location>
</feature>
<evidence type="ECO:0000313" key="5">
    <source>
        <dbReference type="RefSeq" id="XP_014070472.1"/>
    </source>
</evidence>
<dbReference type="RefSeq" id="XP_014070472.1">
    <property type="nucleotide sequence ID" value="XM_014214997.2"/>
</dbReference>
<feature type="chain" id="PRO_5010306568" evidence="3">
    <location>
        <begin position="25"/>
        <end position="215"/>
    </location>
</feature>
<dbReference type="Proteomes" id="UP001652741">
    <property type="component" value="Chromosome ssa09"/>
</dbReference>
<dbReference type="KEGG" id="sasa:106613087"/>
<accession>A0A1S3T1M4</accession>
<sequence>MEASRISLHLLFFLLIGQASHTSSSQPQTNVDIDLHDQNSISPEENNSTILPDPSPEPDNSSSPKEATPGCFIKPQMGFILVACAGGLVLCLLVSTVVLACQVCRLRRQARAPRPTRSNVDLVSGIGYWGTEHTERGIVGPCDASVMFEEVQVDDEEQGEEEWKEREEEQAREGVRSQTGDSGTAGEMSMQMQCSSSRNLCMEVPQDLDNMPLAV</sequence>
<evidence type="ECO:0000313" key="4">
    <source>
        <dbReference type="Proteomes" id="UP001652741"/>
    </source>
</evidence>
<keyword evidence="4" id="KW-1185">Reference proteome</keyword>
<organism evidence="4 5">
    <name type="scientific">Salmo salar</name>
    <name type="common">Atlantic salmon</name>
    <dbReference type="NCBI Taxonomy" id="8030"/>
    <lineage>
        <taxon>Eukaryota</taxon>
        <taxon>Metazoa</taxon>
        <taxon>Chordata</taxon>
        <taxon>Craniata</taxon>
        <taxon>Vertebrata</taxon>
        <taxon>Euteleostomi</taxon>
        <taxon>Actinopterygii</taxon>
        <taxon>Neopterygii</taxon>
        <taxon>Teleostei</taxon>
        <taxon>Protacanthopterygii</taxon>
        <taxon>Salmoniformes</taxon>
        <taxon>Salmonidae</taxon>
        <taxon>Salmoninae</taxon>
        <taxon>Salmo</taxon>
    </lineage>
</organism>
<keyword evidence="2" id="KW-0812">Transmembrane</keyword>
<dbReference type="OrthoDB" id="8955914at2759"/>
<feature type="region of interest" description="Disordered" evidence="1">
    <location>
        <begin position="154"/>
        <end position="196"/>
    </location>
</feature>
<reference evidence="5" key="1">
    <citation type="submission" date="2025-08" db="UniProtKB">
        <authorList>
            <consortium name="RefSeq"/>
        </authorList>
    </citation>
    <scope>IDENTIFICATION</scope>
</reference>
<protein>
    <submittedName>
        <fullName evidence="5">Uncharacterized protein</fullName>
    </submittedName>
</protein>
<keyword evidence="3" id="KW-0732">Signal</keyword>
<dbReference type="GeneID" id="106613087"/>
<feature type="signal peptide" evidence="3">
    <location>
        <begin position="1"/>
        <end position="24"/>
    </location>
</feature>